<dbReference type="Proteomes" id="UP000503462">
    <property type="component" value="Chromosome 2"/>
</dbReference>
<evidence type="ECO:0000313" key="4">
    <source>
        <dbReference type="Proteomes" id="UP000503462"/>
    </source>
</evidence>
<evidence type="ECO:0000313" key="3">
    <source>
        <dbReference type="EMBL" id="QIW97705.1"/>
    </source>
</evidence>
<sequence>MTLGYRPRVEIRLLKYRDYRRPRDTLGIATQTDVIVALAAHDGIYVAPVPDEDLLWRGVIFVRKGPYTNAVLRFQIAFTDDYPARPPVITFLTDIFHPLIAPLTTYTYTTRDRASENISAGDEGKLPPGGLTLRHGFAEWCSIEAHTPEETIARDVISHTAPAVGGRPAARPHIIEVLQYMRVVLDTEAVIDSVPLEVAANPGAWHAWRSHRARLLEPRQLVSHTLDSRDRSMSPDKKQPGGARRPGEWNWTGVWEDRVRKAVQSSISDATLYGGDGSSQIEFSKLDDAAVAKLAQIAPAHAT</sequence>
<evidence type="ECO:0000256" key="1">
    <source>
        <dbReference type="SAM" id="MobiDB-lite"/>
    </source>
</evidence>
<feature type="compositionally biased region" description="Basic and acidic residues" evidence="1">
    <location>
        <begin position="226"/>
        <end position="239"/>
    </location>
</feature>
<dbReference type="OrthoDB" id="5596422at2759"/>
<proteinExistence type="predicted"/>
<keyword evidence="4" id="KW-1185">Reference proteome</keyword>
<organism evidence="3 4">
    <name type="scientific">Peltaster fructicola</name>
    <dbReference type="NCBI Taxonomy" id="286661"/>
    <lineage>
        <taxon>Eukaryota</taxon>
        <taxon>Fungi</taxon>
        <taxon>Dikarya</taxon>
        <taxon>Ascomycota</taxon>
        <taxon>Pezizomycotina</taxon>
        <taxon>Dothideomycetes</taxon>
        <taxon>Dothideomycetes incertae sedis</taxon>
        <taxon>Peltaster</taxon>
    </lineage>
</organism>
<dbReference type="CDD" id="cd23814">
    <property type="entry name" value="UEV_AKTIP"/>
    <property type="match status" value="1"/>
</dbReference>
<dbReference type="SUPFAM" id="SSF54495">
    <property type="entry name" value="UBC-like"/>
    <property type="match status" value="1"/>
</dbReference>
<dbReference type="Pfam" id="PF00179">
    <property type="entry name" value="UQ_con"/>
    <property type="match status" value="1"/>
</dbReference>
<feature type="region of interest" description="Disordered" evidence="1">
    <location>
        <begin position="225"/>
        <end position="250"/>
    </location>
</feature>
<protein>
    <recommendedName>
        <fullName evidence="2">UBC core domain-containing protein</fullName>
    </recommendedName>
</protein>
<evidence type="ECO:0000259" key="2">
    <source>
        <dbReference type="Pfam" id="PF00179"/>
    </source>
</evidence>
<dbReference type="Gene3D" id="3.10.110.10">
    <property type="entry name" value="Ubiquitin Conjugating Enzyme"/>
    <property type="match status" value="1"/>
</dbReference>
<dbReference type="AlphaFoldDB" id="A0A6H0XSQ0"/>
<dbReference type="EMBL" id="CP051140">
    <property type="protein sequence ID" value="QIW97705.1"/>
    <property type="molecule type" value="Genomic_DNA"/>
</dbReference>
<accession>A0A6H0XSQ0</accession>
<dbReference type="InterPro" id="IPR000608">
    <property type="entry name" value="UBC"/>
</dbReference>
<gene>
    <name evidence="3" type="ORF">AMS68_003223</name>
</gene>
<dbReference type="InterPro" id="IPR016135">
    <property type="entry name" value="UBQ-conjugating_enzyme/RWD"/>
</dbReference>
<feature type="domain" description="UBC core" evidence="2">
    <location>
        <begin position="41"/>
        <end position="101"/>
    </location>
</feature>
<name>A0A6H0XSQ0_9PEZI</name>
<reference evidence="3 4" key="1">
    <citation type="journal article" date="2016" name="Sci. Rep.">
        <title>Peltaster fructicola genome reveals evolution from an invasive phytopathogen to an ectophytic parasite.</title>
        <authorList>
            <person name="Xu C."/>
            <person name="Chen H."/>
            <person name="Gleason M.L."/>
            <person name="Xu J.R."/>
            <person name="Liu H."/>
            <person name="Zhang R."/>
            <person name="Sun G."/>
        </authorList>
    </citation>
    <scope>NUCLEOTIDE SEQUENCE [LARGE SCALE GENOMIC DNA]</scope>
    <source>
        <strain evidence="3 4">LNHT1506</strain>
    </source>
</reference>